<evidence type="ECO:0000313" key="2">
    <source>
        <dbReference type="Proteomes" id="UP000009145"/>
    </source>
</evidence>
<dbReference type="STRING" id="754477.Q7C_2066"/>
<dbReference type="HOGENOM" id="CLU_3312565_0_0_6"/>
<dbReference type="EMBL" id="CP003380">
    <property type="protein sequence ID" value="AFJ03205.1"/>
    <property type="molecule type" value="Genomic_DNA"/>
</dbReference>
<proteinExistence type="predicted"/>
<keyword evidence="2" id="KW-1185">Reference proteome</keyword>
<dbReference type="KEGG" id="mec:Q7C_2066"/>
<gene>
    <name evidence="1" type="ordered locus">Q7C_2066</name>
</gene>
<reference evidence="1 2" key="1">
    <citation type="journal article" date="2012" name="J. Bacteriol.">
        <title>Complete genome sequences of Methylophaga sp. strain JAM1 and Methylophaga sp. strain JAM7.</title>
        <authorList>
            <person name="Villeneuve C."/>
            <person name="Martineau C."/>
            <person name="Mauffrey F."/>
            <person name="Villemur R."/>
        </authorList>
    </citation>
    <scope>NUCLEOTIDE SEQUENCE [LARGE SCALE GENOMIC DNA]</scope>
    <source>
        <strain evidence="1 2">JAM7</strain>
    </source>
</reference>
<sequence length="39" mass="4426" precursor="true">MCLEHPRLGKFFHLAAMADSINNQLPDNYACIALETDDF</sequence>
<organism evidence="1 2">
    <name type="scientific">Methylophaga frappieri (strain ATCC BAA-2434 / DSM 25690 / JAM7)</name>
    <dbReference type="NCBI Taxonomy" id="754477"/>
    <lineage>
        <taxon>Bacteria</taxon>
        <taxon>Pseudomonadati</taxon>
        <taxon>Pseudomonadota</taxon>
        <taxon>Gammaproteobacteria</taxon>
        <taxon>Thiotrichales</taxon>
        <taxon>Piscirickettsiaceae</taxon>
        <taxon>Methylophaga</taxon>
    </lineage>
</organism>
<dbReference type="AlphaFoldDB" id="I1YJW2"/>
<accession>I1YJW2</accession>
<name>I1YJW2_METFJ</name>
<dbReference type="Proteomes" id="UP000009145">
    <property type="component" value="Chromosome"/>
</dbReference>
<dbReference type="PATRIC" id="fig|754477.3.peg.2034"/>
<protein>
    <submittedName>
        <fullName evidence="1">Uncharacterized protein</fullName>
    </submittedName>
</protein>
<evidence type="ECO:0000313" key="1">
    <source>
        <dbReference type="EMBL" id="AFJ03205.1"/>
    </source>
</evidence>